<proteinExistence type="predicted"/>
<protein>
    <submittedName>
        <fullName evidence="2">Putative structural protein</fullName>
    </submittedName>
</protein>
<sequence length="174" mass="19621">MDVNFFNNNSFLPPNPPENPYDNSGITWYKHGFMGPGNKVVDKNNKANFKQLPDKCTDWAALEHDVAYHNISLNREPNIHEVATLDNQAIDNVRKECSADSPYSSKVLEVGLLTKQHIEELAEAAVYPFGSNKALYPRENTNGQPIDWFTKGKNRRKDLSSKHAFSLFRAASPA</sequence>
<feature type="domain" description="Phospholipase A2-like" evidence="1">
    <location>
        <begin position="30"/>
        <end position="108"/>
    </location>
</feature>
<dbReference type="EMBL" id="MW046571">
    <property type="protein sequence ID" value="QVW56828.1"/>
    <property type="molecule type" value="Genomic_DNA"/>
</dbReference>
<name>A0A8E7L4S1_9VIRU</name>
<dbReference type="Pfam" id="PF08398">
    <property type="entry name" value="Phospholip_A2_4"/>
    <property type="match status" value="1"/>
</dbReference>
<accession>A0A8E7L4S1</accession>
<evidence type="ECO:0000259" key="1">
    <source>
        <dbReference type="Pfam" id="PF08398"/>
    </source>
</evidence>
<dbReference type="GO" id="GO:0005198">
    <property type="term" value="F:structural molecule activity"/>
    <property type="evidence" value="ECO:0007669"/>
    <property type="project" value="InterPro"/>
</dbReference>
<organism evidence="2">
    <name type="scientific">Cecropis daurica parvoviridae sp</name>
    <dbReference type="NCBI Taxonomy" id="2794470"/>
    <lineage>
        <taxon>Viruses</taxon>
        <taxon>Monodnaviria</taxon>
        <taxon>Shotokuvirae</taxon>
        <taxon>Cossaviricota</taxon>
        <taxon>Quintoviricetes</taxon>
        <taxon>Piccovirales</taxon>
        <taxon>Parvoviridae</taxon>
    </lineage>
</organism>
<reference evidence="2" key="1">
    <citation type="submission" date="2020-09" db="EMBL/GenBank/DDBJ databases">
        <title>Parvovirus dark matter in the feces of wild birds.</title>
        <authorList>
            <person name="Dai Z."/>
            <person name="Yang S."/>
            <person name="Zhang W."/>
        </authorList>
    </citation>
    <scope>NUCLEOTIDE SEQUENCE</scope>
    <source>
        <strain evidence="2">Swa134par023</strain>
    </source>
</reference>
<dbReference type="InterPro" id="IPR013607">
    <property type="entry name" value="Phospholipase_A2-like"/>
</dbReference>
<evidence type="ECO:0000313" key="2">
    <source>
        <dbReference type="EMBL" id="QVW56828.1"/>
    </source>
</evidence>